<feature type="region of interest" description="Disordered" evidence="4">
    <location>
        <begin position="740"/>
        <end position="818"/>
    </location>
</feature>
<feature type="compositionally biased region" description="Basic residues" evidence="4">
    <location>
        <begin position="753"/>
        <end position="765"/>
    </location>
</feature>
<feature type="compositionally biased region" description="Basic and acidic residues" evidence="4">
    <location>
        <begin position="1031"/>
        <end position="1046"/>
    </location>
</feature>
<feature type="compositionally biased region" description="Polar residues" evidence="4">
    <location>
        <begin position="285"/>
        <end position="294"/>
    </location>
</feature>
<evidence type="ECO:0000313" key="6">
    <source>
        <dbReference type="EMBL" id="KDE08549.1"/>
    </source>
</evidence>
<feature type="region of interest" description="Disordered" evidence="4">
    <location>
        <begin position="354"/>
        <end position="379"/>
    </location>
</feature>
<reference evidence="8" key="1">
    <citation type="submission" date="2010-11" db="EMBL/GenBank/DDBJ databases">
        <title>The genome sequence of Microbotryum violaceum strain p1A1 Lamole.</title>
        <authorList>
            <person name="Cuomo C."/>
            <person name="Perlin M."/>
            <person name="Young S.K."/>
            <person name="Zeng Q."/>
            <person name="Gargeya S."/>
            <person name="Alvarado L."/>
            <person name="Berlin A."/>
            <person name="Chapman S.B."/>
            <person name="Chen Z."/>
            <person name="Freedman E."/>
            <person name="Gellesch M."/>
            <person name="Goldberg J."/>
            <person name="Griggs A."/>
            <person name="Gujja S."/>
            <person name="Heilman E."/>
            <person name="Heiman D."/>
            <person name="Howarth C."/>
            <person name="Mehta T."/>
            <person name="Neiman D."/>
            <person name="Pearson M."/>
            <person name="Roberts A."/>
            <person name="Saif S."/>
            <person name="Shea T."/>
            <person name="Shenoy N."/>
            <person name="Sisk P."/>
            <person name="Stolte C."/>
            <person name="Sykes S."/>
            <person name="White J."/>
            <person name="Yandava C."/>
            <person name="Haas B."/>
            <person name="Nusbaum C."/>
            <person name="Birren B."/>
        </authorList>
    </citation>
    <scope>NUCLEOTIDE SEQUENCE [LARGE SCALE GENOMIC DNA]</scope>
    <source>
        <strain evidence="8">p1A1 Lamole</strain>
    </source>
</reference>
<dbReference type="STRING" id="683840.U5H1S5"/>
<dbReference type="InterPro" id="IPR011009">
    <property type="entry name" value="Kinase-like_dom_sf"/>
</dbReference>
<dbReference type="CDD" id="cd00180">
    <property type="entry name" value="PKc"/>
    <property type="match status" value="1"/>
</dbReference>
<dbReference type="GO" id="GO:0005737">
    <property type="term" value="C:cytoplasm"/>
    <property type="evidence" value="ECO:0007669"/>
    <property type="project" value="TreeGrafter"/>
</dbReference>
<feature type="compositionally biased region" description="Low complexity" evidence="4">
    <location>
        <begin position="58"/>
        <end position="134"/>
    </location>
</feature>
<reference evidence="6 8" key="3">
    <citation type="journal article" date="2015" name="BMC Genomics">
        <title>Sex and parasites: genomic and transcriptomic analysis of Microbotryum lychnidis-dioicae, the biotrophic and plant-castrating anther smut fungus.</title>
        <authorList>
            <person name="Perlin M.H."/>
            <person name="Amselem J."/>
            <person name="Fontanillas E."/>
            <person name="Toh S.S."/>
            <person name="Chen Z."/>
            <person name="Goldberg J."/>
            <person name="Duplessis S."/>
            <person name="Henrissat B."/>
            <person name="Young S."/>
            <person name="Zeng Q."/>
            <person name="Aguileta G."/>
            <person name="Petit E."/>
            <person name="Badouin H."/>
            <person name="Andrews J."/>
            <person name="Razeeq D."/>
            <person name="Gabaldon T."/>
            <person name="Quesneville H."/>
            <person name="Giraud T."/>
            <person name="Hood M.E."/>
            <person name="Schultz D.J."/>
            <person name="Cuomo C.A."/>
        </authorList>
    </citation>
    <scope>NUCLEOTIDE SEQUENCE [LARGE SCALE GENOMIC DNA]</scope>
    <source>
        <strain evidence="6">P1A1 Lamole</strain>
        <strain evidence="8">p1A1 Lamole</strain>
    </source>
</reference>
<dbReference type="InParanoid" id="U5H1S5"/>
<dbReference type="InterPro" id="IPR000719">
    <property type="entry name" value="Prot_kinase_dom"/>
</dbReference>
<keyword evidence="1 3" id="KW-0547">Nucleotide-binding</keyword>
<feature type="domain" description="Protein kinase" evidence="5">
    <location>
        <begin position="377"/>
        <end position="656"/>
    </location>
</feature>
<feature type="compositionally biased region" description="Polar residues" evidence="4">
    <location>
        <begin position="926"/>
        <end position="940"/>
    </location>
</feature>
<evidence type="ECO:0000313" key="8">
    <source>
        <dbReference type="Proteomes" id="UP000017200"/>
    </source>
</evidence>
<sequence>MVADADDSHPASSPSSDGLVSLSTDPSSAARASVRTKPPPLAGSSSSFTGPPSPSPSPSRARPRMPSLGPRAASSRAAGPSTVVLTPLTARSSSTTRLSQLDVSTSSSASLLAPSSSGSGSPAQQQQQQQQQQSEAYRAWRRDSKERIEQQQHRRQHGQPQPPSPSHSHAQLAHHRHDKHHTPAYHSALPSGVAVPPRSAYPPSPRSRSAHPITDGSESGSSPRNHHYDRPSQDKAVSFVIGAPLSDSTDDEDDARARDGDGASKPSKRSTPRSIPVRGRATVSGAVQSESSSRVGDAQANEDPAEEYTIEDIIRLQIAQPIHRLDPNNFDALLKLGIGDYTFSLRAAAPGSVPASAPSAIPRAGSSPAPSLATQPHPDRVSLGKGKFSEVLLAQKENISFALKHTPLYSHHPLIASRLLREPTILAQLLPHPNLVKVYETIRTPGHFYLVEENLQSSVTLEQLVASYPDGILPLPLAWSVLRQLGSVVRSLHEPLRVCHRDIKPENILVHVSSSPTDPQPTLMLKLLDFGLATHYSASEAKLTTCCGSPAYHSPELWRGLREPSGAVRYWGPEVDIWCVGLTVLRCLSPSKYPLGIAHSSLIALADKVVDALLVVKDDAMRQTLAGLLEMDGTSRMRSFGQFCLRKDVQQVKPFKMPANTPRTTPNSPAVTGLSSLEASPKDAAGELLGQTEAAGEAQAPSRKEFKSTNFIPMEPQYFLELPLLSSSDVPDGPRPLQVCAVDGDAMPMRSRSPSRTRLSRHRHSSSLIVDSVDRLAHESATPDSPAPATASDSEPSMQTNASVPATPLTPQTNMFASLHDPYPPPIELLLANPTHESIYRATSYIKYALRCAGILYHVREEARERRSPVIGYDAKSSPPTATNSFDLDDSYFCHLECVVRLPDMDLSSKASSALMAALRPPMSRAHTTGGPNFRSSSTPAAHDGRQPRQQEAGAGKKKVEEVSALTFFLSIRKAAPPFRRRHWTRRRTPERISVQLSDARALKPVRDALRFDSLSKLPGAKSNDLADTSDLDRRGRLPRGEDKQTTFRGTHHSADRSSRDRRPMLTVRLSTGPKGHEPRTSALGLSTGPLADGEVTPRRQGFFDFVAGWTKASGAAEAKPARTPFPEQVSNVEAQRARLAAMAIGHS</sequence>
<dbReference type="OrthoDB" id="5396786at2759"/>
<name>U5H1S5_USTV1</name>
<dbReference type="EMBL" id="GL541649">
    <property type="protein sequence ID" value="KDE08549.1"/>
    <property type="molecule type" value="Genomic_DNA"/>
</dbReference>
<evidence type="ECO:0000256" key="3">
    <source>
        <dbReference type="PROSITE-ProRule" id="PRU10141"/>
    </source>
</evidence>
<organism evidence="6">
    <name type="scientific">Microbotryum lychnidis-dioicae (strain p1A1 Lamole / MvSl-1064)</name>
    <name type="common">Anther smut fungus</name>
    <dbReference type="NCBI Taxonomy" id="683840"/>
    <lineage>
        <taxon>Eukaryota</taxon>
        <taxon>Fungi</taxon>
        <taxon>Dikarya</taxon>
        <taxon>Basidiomycota</taxon>
        <taxon>Pucciniomycotina</taxon>
        <taxon>Microbotryomycetes</taxon>
        <taxon>Microbotryales</taxon>
        <taxon>Microbotryaceae</taxon>
        <taxon>Microbotryum</taxon>
    </lineage>
</organism>
<feature type="region of interest" description="Disordered" evidence="4">
    <location>
        <begin position="1"/>
        <end position="306"/>
    </location>
</feature>
<dbReference type="InterPro" id="IPR045269">
    <property type="entry name" value="Atg1-like"/>
</dbReference>
<feature type="compositionally biased region" description="Low complexity" evidence="4">
    <location>
        <begin position="354"/>
        <end position="371"/>
    </location>
</feature>
<evidence type="ECO:0000256" key="1">
    <source>
        <dbReference type="ARBA" id="ARBA00022741"/>
    </source>
</evidence>
<keyword evidence="2 3" id="KW-0067">ATP-binding</keyword>
<dbReference type="PANTHER" id="PTHR24348">
    <property type="entry name" value="SERINE/THREONINE-PROTEIN KINASE UNC-51-RELATED"/>
    <property type="match status" value="1"/>
</dbReference>
<feature type="compositionally biased region" description="Low complexity" evidence="4">
    <location>
        <begin position="10"/>
        <end position="23"/>
    </location>
</feature>
<dbReference type="GO" id="GO:0010506">
    <property type="term" value="P:regulation of autophagy"/>
    <property type="evidence" value="ECO:0007669"/>
    <property type="project" value="InterPro"/>
</dbReference>
<dbReference type="PROSITE" id="PS00107">
    <property type="entry name" value="PROTEIN_KINASE_ATP"/>
    <property type="match status" value="1"/>
</dbReference>
<dbReference type="PROSITE" id="PS00108">
    <property type="entry name" value="PROTEIN_KINASE_ST"/>
    <property type="match status" value="1"/>
</dbReference>
<keyword evidence="8" id="KW-1185">Reference proteome</keyword>
<dbReference type="GO" id="GO:0005524">
    <property type="term" value="F:ATP binding"/>
    <property type="evidence" value="ECO:0007669"/>
    <property type="project" value="UniProtKB-UniRule"/>
</dbReference>
<accession>U5H1S5</accession>
<evidence type="ECO:0000256" key="2">
    <source>
        <dbReference type="ARBA" id="ARBA00022840"/>
    </source>
</evidence>
<feature type="compositionally biased region" description="Basic and acidic residues" evidence="4">
    <location>
        <begin position="1053"/>
        <end position="1064"/>
    </location>
</feature>
<dbReference type="GO" id="GO:0004674">
    <property type="term" value="F:protein serine/threonine kinase activity"/>
    <property type="evidence" value="ECO:0007669"/>
    <property type="project" value="InterPro"/>
</dbReference>
<reference evidence="7" key="4">
    <citation type="submission" date="2015-06" db="UniProtKB">
        <authorList>
            <consortium name="EnsemblFungi"/>
        </authorList>
    </citation>
    <scope>IDENTIFICATION</scope>
</reference>
<feature type="region of interest" description="Disordered" evidence="4">
    <location>
        <begin position="656"/>
        <end position="675"/>
    </location>
</feature>
<feature type="binding site" evidence="3">
    <location>
        <position position="404"/>
    </location>
    <ligand>
        <name>ATP</name>
        <dbReference type="ChEBI" id="CHEBI:30616"/>
    </ligand>
</feature>
<dbReference type="SUPFAM" id="SSF56112">
    <property type="entry name" value="Protein kinase-like (PK-like)"/>
    <property type="match status" value="1"/>
</dbReference>
<evidence type="ECO:0000313" key="7">
    <source>
        <dbReference type="EnsemblFungi" id="MVLG_01326T0"/>
    </source>
</evidence>
<feature type="region of interest" description="Disordered" evidence="4">
    <location>
        <begin position="920"/>
        <end position="959"/>
    </location>
</feature>
<feature type="compositionally biased region" description="Basic and acidic residues" evidence="4">
    <location>
        <begin position="138"/>
        <end position="152"/>
    </location>
</feature>
<feature type="compositionally biased region" description="Low complexity" evidence="4">
    <location>
        <begin position="779"/>
        <end position="797"/>
    </location>
</feature>
<dbReference type="SMART" id="SM00220">
    <property type="entry name" value="S_TKc"/>
    <property type="match status" value="1"/>
</dbReference>
<evidence type="ECO:0000259" key="5">
    <source>
        <dbReference type="PROSITE" id="PS50011"/>
    </source>
</evidence>
<gene>
    <name evidence="6" type="ORF">MVLG_01326</name>
</gene>
<protein>
    <submittedName>
        <fullName evidence="6">CAMK/CAMKL protein kinase</fullName>
    </submittedName>
</protein>
<dbReference type="AlphaFoldDB" id="U5H1S5"/>
<dbReference type="HOGENOM" id="CLU_276839_0_0_1"/>
<feature type="region of interest" description="Disordered" evidence="4">
    <location>
        <begin position="1017"/>
        <end position="1095"/>
    </location>
</feature>
<dbReference type="EMBL" id="AEIJ01000115">
    <property type="status" value="NOT_ANNOTATED_CDS"/>
    <property type="molecule type" value="Genomic_DNA"/>
</dbReference>
<dbReference type="PANTHER" id="PTHR24348:SF68">
    <property type="entry name" value="SERINE_THREONINE-PROTEIN KINASE ATG1C"/>
    <property type="match status" value="1"/>
</dbReference>
<dbReference type="Proteomes" id="UP000017200">
    <property type="component" value="Unassembled WGS sequence"/>
</dbReference>
<keyword evidence="6" id="KW-0418">Kinase</keyword>
<feature type="compositionally biased region" description="Polar residues" evidence="4">
    <location>
        <begin position="798"/>
        <end position="816"/>
    </location>
</feature>
<reference evidence="6" key="2">
    <citation type="submission" date="2010-11" db="EMBL/GenBank/DDBJ databases">
        <authorList>
            <consortium name="The Broad Institute Genome Sequencing Platform"/>
            <person name="Earl A."/>
            <person name="Ward D."/>
            <person name="Feldgarden M."/>
            <person name="Gevers D."/>
            <person name="Butler R."/>
            <person name="Young S.K."/>
            <person name="Zeng Q."/>
            <person name="Gargeya S."/>
            <person name="Fitzgerald M."/>
            <person name="Haas B."/>
            <person name="Abouelleil A."/>
            <person name="Alvarado L."/>
            <person name="Arachchi H.M."/>
            <person name="Berlin A."/>
            <person name="Brown A."/>
            <person name="Chapman S.B."/>
            <person name="Chen Z."/>
            <person name="Dunbar C."/>
            <person name="Freedman E."/>
            <person name="Gearin G."/>
            <person name="Gellesch M."/>
            <person name="Goldberg J."/>
            <person name="Griggs A."/>
            <person name="Gujja S."/>
            <person name="Heilman E."/>
            <person name="Heiman D."/>
            <person name="Howarth C."/>
            <person name="Larson L."/>
            <person name="Lui A."/>
            <person name="MacDonald P.J.P."/>
            <person name="Mehta T."/>
            <person name="Montmayeur A."/>
            <person name="Murphy C."/>
            <person name="Neiman D."/>
            <person name="Pearson M."/>
            <person name="Priest M."/>
            <person name="Roberts A."/>
            <person name="Saif S."/>
            <person name="Shea T."/>
            <person name="Shenoy N."/>
            <person name="Sisk P."/>
            <person name="Stolte C."/>
            <person name="Sykes S."/>
            <person name="White J."/>
            <person name="Yandava C."/>
            <person name="Wortman J."/>
            <person name="Nusbaum C."/>
            <person name="Birren B."/>
        </authorList>
    </citation>
    <scope>NUCLEOTIDE SEQUENCE</scope>
    <source>
        <strain evidence="6">P1A1 Lamole</strain>
    </source>
</reference>
<keyword evidence="6" id="KW-0808">Transferase</keyword>
<feature type="compositionally biased region" description="Polar residues" evidence="4">
    <location>
        <begin position="661"/>
        <end position="675"/>
    </location>
</feature>
<dbReference type="InterPro" id="IPR008271">
    <property type="entry name" value="Ser/Thr_kinase_AS"/>
</dbReference>
<dbReference type="EnsemblFungi" id="MVLG_01326T0">
    <property type="protein sequence ID" value="MVLG_01326T0"/>
    <property type="gene ID" value="MVLG_01326"/>
</dbReference>
<proteinExistence type="predicted"/>
<dbReference type="Pfam" id="PF00069">
    <property type="entry name" value="Pkinase"/>
    <property type="match status" value="1"/>
</dbReference>
<dbReference type="InterPro" id="IPR017441">
    <property type="entry name" value="Protein_kinase_ATP_BS"/>
</dbReference>
<evidence type="ECO:0000256" key="4">
    <source>
        <dbReference type="SAM" id="MobiDB-lite"/>
    </source>
</evidence>
<dbReference type="Gene3D" id="1.10.510.10">
    <property type="entry name" value="Transferase(Phosphotransferase) domain 1"/>
    <property type="match status" value="1"/>
</dbReference>
<feature type="compositionally biased region" description="Basic residues" evidence="4">
    <location>
        <begin position="172"/>
        <end position="183"/>
    </location>
</feature>
<dbReference type="PROSITE" id="PS50011">
    <property type="entry name" value="PROTEIN_KINASE_DOM"/>
    <property type="match status" value="1"/>
</dbReference>